<keyword evidence="3" id="KW-0963">Cytoplasm</keyword>
<keyword evidence="13" id="KW-1185">Reference proteome</keyword>
<comment type="caution">
    <text evidence="12">The sequence shown here is derived from an EMBL/GenBank/DDBJ whole genome shotgun (WGS) entry which is preliminary data.</text>
</comment>
<dbReference type="PANTHER" id="PTHR31671">
    <property type="entry name" value="DIABETES AND OBESITY REGULATED, ISOFORM G"/>
    <property type="match status" value="1"/>
</dbReference>
<evidence type="ECO:0000256" key="11">
    <source>
        <dbReference type="SAM" id="MobiDB-lite"/>
    </source>
</evidence>
<evidence type="ECO:0000256" key="4">
    <source>
        <dbReference type="ARBA" id="ARBA00023006"/>
    </source>
</evidence>
<keyword evidence="6" id="KW-0010">Activator</keyword>
<keyword evidence="8" id="KW-0539">Nucleus</keyword>
<dbReference type="Proteomes" id="UP000801492">
    <property type="component" value="Unassembled WGS sequence"/>
</dbReference>
<organism evidence="12 13">
    <name type="scientific">Ignelater luminosus</name>
    <name type="common">Cucubano</name>
    <name type="synonym">Pyrophorus luminosus</name>
    <dbReference type="NCBI Taxonomy" id="2038154"/>
    <lineage>
        <taxon>Eukaryota</taxon>
        <taxon>Metazoa</taxon>
        <taxon>Ecdysozoa</taxon>
        <taxon>Arthropoda</taxon>
        <taxon>Hexapoda</taxon>
        <taxon>Insecta</taxon>
        <taxon>Pterygota</taxon>
        <taxon>Neoptera</taxon>
        <taxon>Endopterygota</taxon>
        <taxon>Coleoptera</taxon>
        <taxon>Polyphaga</taxon>
        <taxon>Elateriformia</taxon>
        <taxon>Elateroidea</taxon>
        <taxon>Elateridae</taxon>
        <taxon>Agrypninae</taxon>
        <taxon>Pyrophorini</taxon>
        <taxon>Ignelater</taxon>
    </lineage>
</organism>
<evidence type="ECO:0000313" key="13">
    <source>
        <dbReference type="Proteomes" id="UP000801492"/>
    </source>
</evidence>
<dbReference type="GO" id="GO:0016604">
    <property type="term" value="C:nuclear body"/>
    <property type="evidence" value="ECO:0007669"/>
    <property type="project" value="UniProtKB-SubCell"/>
</dbReference>
<sequence>MFNTLASYLLGTSNEQPTGGVEERNVRLTSIVAEDDWVLVDRDSEGNSEVDSSSTESLDGYDNLDHHNKLPHILTRSSSTASLPCTTMMDESWFVTPPPCFTSAGPVHMETSPLENLLIEHPSMSVYQHSHPALLAQRHNSVPVQSVESDFSADEEELEEIPEQHIPIQRVVQEVYRERQRERELQVPRRNMVDTLRKQEQQWFKNKQAQKVQIKKACQSLKRKYLERANKAREVNYRNRHQRRSERSQGATRSYANNNRKC</sequence>
<evidence type="ECO:0000256" key="2">
    <source>
        <dbReference type="ARBA" id="ARBA00004514"/>
    </source>
</evidence>
<dbReference type="Pfam" id="PF14839">
    <property type="entry name" value="DOR"/>
    <property type="match status" value="1"/>
</dbReference>
<dbReference type="OrthoDB" id="10041339at2759"/>
<keyword evidence="5" id="KW-0805">Transcription regulation</keyword>
<evidence type="ECO:0000256" key="6">
    <source>
        <dbReference type="ARBA" id="ARBA00023159"/>
    </source>
</evidence>
<dbReference type="AlphaFoldDB" id="A0A8K0CCL0"/>
<keyword evidence="9" id="KW-0968">Cytoplasmic vesicle</keyword>
<evidence type="ECO:0000313" key="12">
    <source>
        <dbReference type="EMBL" id="KAF2883041.1"/>
    </source>
</evidence>
<keyword evidence="4" id="KW-0072">Autophagy</keyword>
<dbReference type="GO" id="GO:0000045">
    <property type="term" value="P:autophagosome assembly"/>
    <property type="evidence" value="ECO:0007669"/>
    <property type="project" value="TreeGrafter"/>
</dbReference>
<feature type="region of interest" description="Disordered" evidence="11">
    <location>
        <begin position="40"/>
        <end position="62"/>
    </location>
</feature>
<dbReference type="GO" id="GO:0045893">
    <property type="term" value="P:positive regulation of DNA-templated transcription"/>
    <property type="evidence" value="ECO:0007669"/>
    <property type="project" value="TreeGrafter"/>
</dbReference>
<evidence type="ECO:0000256" key="3">
    <source>
        <dbReference type="ARBA" id="ARBA00022490"/>
    </source>
</evidence>
<accession>A0A8K0CCL0</accession>
<protein>
    <submittedName>
        <fullName evidence="12">Uncharacterized protein</fullName>
    </submittedName>
</protein>
<dbReference type="InterPro" id="IPR029431">
    <property type="entry name" value="TP53INP"/>
</dbReference>
<evidence type="ECO:0000256" key="7">
    <source>
        <dbReference type="ARBA" id="ARBA00023163"/>
    </source>
</evidence>
<proteinExistence type="predicted"/>
<feature type="compositionally biased region" description="Polar residues" evidence="11">
    <location>
        <begin position="47"/>
        <end position="57"/>
    </location>
</feature>
<comment type="subcellular location">
    <subcellularLocation>
        <location evidence="2">Cytoplasm</location>
        <location evidence="2">Cytosol</location>
    </subcellularLocation>
    <subcellularLocation>
        <location evidence="1">Cytoplasmic vesicle</location>
        <location evidence="1">Autophagosome</location>
    </subcellularLocation>
    <subcellularLocation>
        <location evidence="10">Nucleus</location>
        <location evidence="10">Nuclear body</location>
    </subcellularLocation>
</comment>
<feature type="region of interest" description="Disordered" evidence="11">
    <location>
        <begin position="233"/>
        <end position="262"/>
    </location>
</feature>
<gene>
    <name evidence="12" type="ORF">ILUMI_23118</name>
</gene>
<evidence type="ECO:0000256" key="5">
    <source>
        <dbReference type="ARBA" id="ARBA00023015"/>
    </source>
</evidence>
<reference evidence="12" key="1">
    <citation type="submission" date="2019-08" db="EMBL/GenBank/DDBJ databases">
        <title>The genome of the North American firefly Photinus pyralis.</title>
        <authorList>
            <consortium name="Photinus pyralis genome working group"/>
            <person name="Fallon T.R."/>
            <person name="Sander Lower S.E."/>
            <person name="Weng J.-K."/>
        </authorList>
    </citation>
    <scope>NUCLEOTIDE SEQUENCE</scope>
    <source>
        <strain evidence="12">TRF0915ILg1</strain>
        <tissue evidence="12">Whole body</tissue>
    </source>
</reference>
<dbReference type="PANTHER" id="PTHR31671:SF3">
    <property type="entry name" value="DIABETES AND OBESITY REGULATED, ISOFORM G"/>
    <property type="match status" value="1"/>
</dbReference>
<dbReference type="GO" id="GO:0005829">
    <property type="term" value="C:cytosol"/>
    <property type="evidence" value="ECO:0007669"/>
    <property type="project" value="UniProtKB-SubCell"/>
</dbReference>
<evidence type="ECO:0000256" key="1">
    <source>
        <dbReference type="ARBA" id="ARBA00004419"/>
    </source>
</evidence>
<evidence type="ECO:0000256" key="10">
    <source>
        <dbReference type="ARBA" id="ARBA00034306"/>
    </source>
</evidence>
<evidence type="ECO:0000256" key="9">
    <source>
        <dbReference type="ARBA" id="ARBA00023329"/>
    </source>
</evidence>
<name>A0A8K0CCL0_IGNLU</name>
<dbReference type="GO" id="GO:0005776">
    <property type="term" value="C:autophagosome"/>
    <property type="evidence" value="ECO:0007669"/>
    <property type="project" value="UniProtKB-SubCell"/>
</dbReference>
<keyword evidence="7" id="KW-0804">Transcription</keyword>
<dbReference type="GO" id="GO:0031410">
    <property type="term" value="C:cytoplasmic vesicle"/>
    <property type="evidence" value="ECO:0007669"/>
    <property type="project" value="UniProtKB-KW"/>
</dbReference>
<evidence type="ECO:0000256" key="8">
    <source>
        <dbReference type="ARBA" id="ARBA00023242"/>
    </source>
</evidence>
<feature type="compositionally biased region" description="Polar residues" evidence="11">
    <location>
        <begin position="248"/>
        <end position="262"/>
    </location>
</feature>
<dbReference type="EMBL" id="VTPC01090567">
    <property type="protein sequence ID" value="KAF2883041.1"/>
    <property type="molecule type" value="Genomic_DNA"/>
</dbReference>